<evidence type="ECO:0000256" key="1">
    <source>
        <dbReference type="SAM" id="Phobius"/>
    </source>
</evidence>
<protein>
    <submittedName>
        <fullName evidence="2">Uncharacterized protein</fullName>
    </submittedName>
</protein>
<accession>A0A0A9F143</accession>
<evidence type="ECO:0000313" key="2">
    <source>
        <dbReference type="EMBL" id="JAE06735.1"/>
    </source>
</evidence>
<dbReference type="EMBL" id="GBRH01191161">
    <property type="protein sequence ID" value="JAE06735.1"/>
    <property type="molecule type" value="Transcribed_RNA"/>
</dbReference>
<reference evidence="2" key="1">
    <citation type="submission" date="2014-09" db="EMBL/GenBank/DDBJ databases">
        <authorList>
            <person name="Magalhaes I.L.F."/>
            <person name="Oliveira U."/>
            <person name="Santos F.R."/>
            <person name="Vidigal T.H.D.A."/>
            <person name="Brescovit A.D."/>
            <person name="Santos A.J."/>
        </authorList>
    </citation>
    <scope>NUCLEOTIDE SEQUENCE</scope>
    <source>
        <tissue evidence="2">Shoot tissue taken approximately 20 cm above the soil surface</tissue>
    </source>
</reference>
<sequence length="33" mass="3827">MLCTFSVDDSTYTINLLIPGIFSFQIVHMIRCF</sequence>
<dbReference type="AlphaFoldDB" id="A0A0A9F143"/>
<keyword evidence="1" id="KW-0812">Transmembrane</keyword>
<feature type="transmembrane region" description="Helical" evidence="1">
    <location>
        <begin position="12"/>
        <end position="30"/>
    </location>
</feature>
<keyword evidence="1" id="KW-1133">Transmembrane helix</keyword>
<keyword evidence="1" id="KW-0472">Membrane</keyword>
<name>A0A0A9F143_ARUDO</name>
<reference evidence="2" key="2">
    <citation type="journal article" date="2015" name="Data Brief">
        <title>Shoot transcriptome of the giant reed, Arundo donax.</title>
        <authorList>
            <person name="Barrero R.A."/>
            <person name="Guerrero F.D."/>
            <person name="Moolhuijzen P."/>
            <person name="Goolsby J.A."/>
            <person name="Tidwell J."/>
            <person name="Bellgard S.E."/>
            <person name="Bellgard M.I."/>
        </authorList>
    </citation>
    <scope>NUCLEOTIDE SEQUENCE</scope>
    <source>
        <tissue evidence="2">Shoot tissue taken approximately 20 cm above the soil surface</tissue>
    </source>
</reference>
<proteinExistence type="predicted"/>
<organism evidence="2">
    <name type="scientific">Arundo donax</name>
    <name type="common">Giant reed</name>
    <name type="synonym">Donax arundinaceus</name>
    <dbReference type="NCBI Taxonomy" id="35708"/>
    <lineage>
        <taxon>Eukaryota</taxon>
        <taxon>Viridiplantae</taxon>
        <taxon>Streptophyta</taxon>
        <taxon>Embryophyta</taxon>
        <taxon>Tracheophyta</taxon>
        <taxon>Spermatophyta</taxon>
        <taxon>Magnoliopsida</taxon>
        <taxon>Liliopsida</taxon>
        <taxon>Poales</taxon>
        <taxon>Poaceae</taxon>
        <taxon>PACMAD clade</taxon>
        <taxon>Arundinoideae</taxon>
        <taxon>Arundineae</taxon>
        <taxon>Arundo</taxon>
    </lineage>
</organism>